<gene>
    <name evidence="2" type="ORF">HAX54_045019</name>
</gene>
<evidence type="ECO:0000313" key="3">
    <source>
        <dbReference type="Proteomes" id="UP000823775"/>
    </source>
</evidence>
<name>A0ABS8YAD8_DATST</name>
<comment type="caution">
    <text evidence="2">The sequence shown here is derived from an EMBL/GenBank/DDBJ whole genome shotgun (WGS) entry which is preliminary data.</text>
</comment>
<evidence type="ECO:0000313" key="2">
    <source>
        <dbReference type="EMBL" id="MCE5167257.1"/>
    </source>
</evidence>
<keyword evidence="3" id="KW-1185">Reference proteome</keyword>
<dbReference type="EMBL" id="JACEIK010069386">
    <property type="protein sequence ID" value="MCE5167257.1"/>
    <property type="molecule type" value="Genomic_DNA"/>
</dbReference>
<feature type="region of interest" description="Disordered" evidence="1">
    <location>
        <begin position="1"/>
        <end position="68"/>
    </location>
</feature>
<organism evidence="2 3">
    <name type="scientific">Datura stramonium</name>
    <name type="common">Jimsonweed</name>
    <name type="synonym">Common thornapple</name>
    <dbReference type="NCBI Taxonomy" id="4076"/>
    <lineage>
        <taxon>Eukaryota</taxon>
        <taxon>Viridiplantae</taxon>
        <taxon>Streptophyta</taxon>
        <taxon>Embryophyta</taxon>
        <taxon>Tracheophyta</taxon>
        <taxon>Spermatophyta</taxon>
        <taxon>Magnoliopsida</taxon>
        <taxon>eudicotyledons</taxon>
        <taxon>Gunneridae</taxon>
        <taxon>Pentapetalae</taxon>
        <taxon>asterids</taxon>
        <taxon>lamiids</taxon>
        <taxon>Solanales</taxon>
        <taxon>Solanaceae</taxon>
        <taxon>Solanoideae</taxon>
        <taxon>Datureae</taxon>
        <taxon>Datura</taxon>
    </lineage>
</organism>
<dbReference type="Proteomes" id="UP000823775">
    <property type="component" value="Unassembled WGS sequence"/>
</dbReference>
<accession>A0ABS8YAD8</accession>
<reference evidence="2 3" key="1">
    <citation type="journal article" date="2021" name="BMC Genomics">
        <title>Datura genome reveals duplications of psychoactive alkaloid biosynthetic genes and high mutation rate following tissue culture.</title>
        <authorList>
            <person name="Rajewski A."/>
            <person name="Carter-House D."/>
            <person name="Stajich J."/>
            <person name="Litt A."/>
        </authorList>
    </citation>
    <scope>NUCLEOTIDE SEQUENCE [LARGE SCALE GENOMIC DNA]</scope>
    <source>
        <strain evidence="2">AR-01</strain>
    </source>
</reference>
<proteinExistence type="predicted"/>
<evidence type="ECO:0000256" key="1">
    <source>
        <dbReference type="SAM" id="MobiDB-lite"/>
    </source>
</evidence>
<feature type="non-terminal residue" evidence="2">
    <location>
        <position position="68"/>
    </location>
</feature>
<sequence length="68" mass="7825">MSRRSHPGLQPSRAKGRDQHRPGKPRSQGQRRAYLSREQGSLDHSPSHREPPPVPICERHRSRRKSIG</sequence>
<protein>
    <submittedName>
        <fullName evidence="2">Uncharacterized protein</fullName>
    </submittedName>
</protein>